<dbReference type="Pfam" id="PF00082">
    <property type="entry name" value="Peptidase_S8"/>
    <property type="match status" value="1"/>
</dbReference>
<comment type="caution">
    <text evidence="7">The sequence shown here is derived from an EMBL/GenBank/DDBJ whole genome shotgun (WGS) entry which is preliminary data.</text>
</comment>
<dbReference type="PANTHER" id="PTHR43806:SF11">
    <property type="entry name" value="CEREVISIN-RELATED"/>
    <property type="match status" value="1"/>
</dbReference>
<proteinExistence type="inferred from homology"/>
<sequence length="488" mass="51898">MDSLTDIADGHITTVQLVSSRKGQTKFLRQLSDAIAVSCTLSTLTPGPSDNVYVIPQNVQDAVWRIRGITSIDAWNLLLKQWGALSVNTLTRDAFFALQARGVTLVDSQVIGGSKISLPVPVPAASSDGPGFLPKDFEGPYDWQIDHRGVNAVAAWKMFAAEPRFASALPWADIHVGHIDTGYTEHAALGWDKGASPTVQPSQGYDFWEGDHGPDPRDMWLPGFPGHGTRISAAIAGYGRSAPDHPFYGVAPGVQIVPYRVTDSVIVDHVQAHIAAAIRRAVNDGCHVINISLGALRRDKHVAAALDAAYDAGVIVVCAAGQVWGEVIYPGRFNRCITMGGVGPGLKPWSSGAKGIYVDLCAPADAIRRIKAENLAPGKASNAYYSKADGDGTSYATAACSGAAVLWLAWHGIDNLRARYAPHGLWQIPKAFKSMARQHATPGVWGSADAQNYGSGVLNIEATLNAPLPEDGAMVPALPAMDVFDPND</sequence>
<keyword evidence="4 5" id="KW-0720">Serine protease</keyword>
<dbReference type="GO" id="GO:0006508">
    <property type="term" value="P:proteolysis"/>
    <property type="evidence" value="ECO:0007669"/>
    <property type="project" value="UniProtKB-KW"/>
</dbReference>
<dbReference type="GO" id="GO:0004252">
    <property type="term" value="F:serine-type endopeptidase activity"/>
    <property type="evidence" value="ECO:0007669"/>
    <property type="project" value="UniProtKB-UniRule"/>
</dbReference>
<name>A0A096FB21_COMTE</name>
<organism evidence="7 8">
    <name type="scientific">Comamonas testosteroni</name>
    <name type="common">Pseudomonas testosteroni</name>
    <dbReference type="NCBI Taxonomy" id="285"/>
    <lineage>
        <taxon>Bacteria</taxon>
        <taxon>Pseudomonadati</taxon>
        <taxon>Pseudomonadota</taxon>
        <taxon>Betaproteobacteria</taxon>
        <taxon>Burkholderiales</taxon>
        <taxon>Comamonadaceae</taxon>
        <taxon>Comamonas</taxon>
    </lineage>
</organism>
<evidence type="ECO:0000313" key="8">
    <source>
        <dbReference type="Proteomes" id="UP000029553"/>
    </source>
</evidence>
<comment type="similarity">
    <text evidence="1 5">Belongs to the peptidase S8 family.</text>
</comment>
<dbReference type="AlphaFoldDB" id="A0A096FB21"/>
<feature type="domain" description="Peptidase S8/S53" evidence="6">
    <location>
        <begin position="174"/>
        <end position="408"/>
    </location>
</feature>
<dbReference type="PROSITE" id="PS51892">
    <property type="entry name" value="SUBTILASE"/>
    <property type="match status" value="1"/>
</dbReference>
<evidence type="ECO:0000256" key="3">
    <source>
        <dbReference type="ARBA" id="ARBA00022801"/>
    </source>
</evidence>
<evidence type="ECO:0000256" key="2">
    <source>
        <dbReference type="ARBA" id="ARBA00022670"/>
    </source>
</evidence>
<dbReference type="InterPro" id="IPR050131">
    <property type="entry name" value="Peptidase_S8_subtilisin-like"/>
</dbReference>
<dbReference type="RefSeq" id="WP_034372163.1">
    <property type="nucleotide sequence ID" value="NZ_AWOR01000059.1"/>
</dbReference>
<dbReference type="SUPFAM" id="SSF52743">
    <property type="entry name" value="Subtilisin-like"/>
    <property type="match status" value="1"/>
</dbReference>
<feature type="active site" description="Charge relay system" evidence="5">
    <location>
        <position position="180"/>
    </location>
</feature>
<evidence type="ECO:0000259" key="6">
    <source>
        <dbReference type="Pfam" id="PF00082"/>
    </source>
</evidence>
<evidence type="ECO:0000256" key="1">
    <source>
        <dbReference type="ARBA" id="ARBA00011073"/>
    </source>
</evidence>
<feature type="active site" description="Charge relay system" evidence="5">
    <location>
        <position position="394"/>
    </location>
</feature>
<keyword evidence="3 5" id="KW-0378">Hydrolase</keyword>
<feature type="active site" description="Charge relay system" evidence="5">
    <location>
        <position position="227"/>
    </location>
</feature>
<dbReference type="PANTHER" id="PTHR43806">
    <property type="entry name" value="PEPTIDASE S8"/>
    <property type="match status" value="1"/>
</dbReference>
<dbReference type="Gene3D" id="3.40.50.200">
    <property type="entry name" value="Peptidase S8/S53 domain"/>
    <property type="match status" value="1"/>
</dbReference>
<reference evidence="7 8" key="1">
    <citation type="submission" date="2013-09" db="EMBL/GenBank/DDBJ databases">
        <title>High correlation between genotypes and phenotypes of environmental bacteria Comamonas testosteroni strains.</title>
        <authorList>
            <person name="Liu L."/>
            <person name="Zhu W."/>
            <person name="Xia X."/>
            <person name="Xu B."/>
            <person name="Luo M."/>
            <person name="Wang G."/>
        </authorList>
    </citation>
    <scope>NUCLEOTIDE SEQUENCE [LARGE SCALE GENOMIC DNA]</scope>
    <source>
        <strain evidence="7 8">JL40</strain>
    </source>
</reference>
<dbReference type="Proteomes" id="UP000029553">
    <property type="component" value="Unassembled WGS sequence"/>
</dbReference>
<keyword evidence="2 5" id="KW-0645">Protease</keyword>
<dbReference type="EMBL" id="AWOR01000059">
    <property type="protein sequence ID" value="KGH27536.1"/>
    <property type="molecule type" value="Genomic_DNA"/>
</dbReference>
<evidence type="ECO:0000256" key="5">
    <source>
        <dbReference type="PROSITE-ProRule" id="PRU01240"/>
    </source>
</evidence>
<evidence type="ECO:0000256" key="4">
    <source>
        <dbReference type="ARBA" id="ARBA00022825"/>
    </source>
</evidence>
<dbReference type="InterPro" id="IPR000209">
    <property type="entry name" value="Peptidase_S8/S53_dom"/>
</dbReference>
<gene>
    <name evidence="7" type="ORF">P353_18025</name>
</gene>
<accession>A0A096FB21</accession>
<dbReference type="CDD" id="cd00306">
    <property type="entry name" value="Peptidases_S8_S53"/>
    <property type="match status" value="1"/>
</dbReference>
<protein>
    <recommendedName>
        <fullName evidence="6">Peptidase S8/S53 domain-containing protein</fullName>
    </recommendedName>
</protein>
<dbReference type="InterPro" id="IPR036852">
    <property type="entry name" value="Peptidase_S8/S53_dom_sf"/>
</dbReference>
<evidence type="ECO:0000313" key="7">
    <source>
        <dbReference type="EMBL" id="KGH27536.1"/>
    </source>
</evidence>